<feature type="compositionally biased region" description="Polar residues" evidence="20">
    <location>
        <begin position="706"/>
        <end position="716"/>
    </location>
</feature>
<keyword evidence="9 19" id="KW-0694">RNA-binding</keyword>
<evidence type="ECO:0000256" key="1">
    <source>
        <dbReference type="ARBA" id="ARBA00004123"/>
    </source>
</evidence>
<dbReference type="InterPro" id="IPR057285">
    <property type="entry name" value="Pre-PUA_NSUN2"/>
</dbReference>
<keyword evidence="7 19" id="KW-0949">S-adenosyl-L-methionine</keyword>
<dbReference type="GO" id="GO:0005737">
    <property type="term" value="C:cytoplasm"/>
    <property type="evidence" value="ECO:0007669"/>
    <property type="project" value="TreeGrafter"/>
</dbReference>
<dbReference type="GO" id="GO:0005634">
    <property type="term" value="C:nucleus"/>
    <property type="evidence" value="ECO:0007669"/>
    <property type="project" value="UniProtKB-SubCell"/>
</dbReference>
<dbReference type="Bgee" id="ENSMNEG00000033485">
    <property type="expression patterns" value="Expressed in skeletal muscle tissue and 12 other cell types or tissues"/>
</dbReference>
<evidence type="ECO:0000256" key="5">
    <source>
        <dbReference type="ARBA" id="ARBA00022603"/>
    </source>
</evidence>
<comment type="catalytic activity">
    <reaction evidence="15">
        <text>cytidine(50) in tRNA + S-adenosyl-L-methionine = 5-methylcytidine(50) in tRNA + S-adenosyl-L-homocysteine + H(+)</text>
        <dbReference type="Rhea" id="RHEA:61488"/>
        <dbReference type="Rhea" id="RHEA-COMP:15838"/>
        <dbReference type="Rhea" id="RHEA-COMP:15839"/>
        <dbReference type="ChEBI" id="CHEBI:15378"/>
        <dbReference type="ChEBI" id="CHEBI:57856"/>
        <dbReference type="ChEBI" id="CHEBI:59789"/>
        <dbReference type="ChEBI" id="CHEBI:74483"/>
        <dbReference type="ChEBI" id="CHEBI:82748"/>
    </reaction>
    <physiologicalReaction direction="left-to-right" evidence="15">
        <dbReference type="Rhea" id="RHEA:61489"/>
    </physiologicalReaction>
</comment>
<dbReference type="InterPro" id="IPR057286">
    <property type="entry name" value="PUA_NSUN2"/>
</dbReference>
<evidence type="ECO:0000256" key="16">
    <source>
        <dbReference type="ARBA" id="ARBA00049286"/>
    </source>
</evidence>
<feature type="binding site" evidence="19">
    <location>
        <begin position="184"/>
        <end position="190"/>
    </location>
    <ligand>
        <name>S-adenosyl-L-methionine</name>
        <dbReference type="ChEBI" id="CHEBI:59789"/>
    </ligand>
</feature>
<dbReference type="InterPro" id="IPR023270">
    <property type="entry name" value="RCMT_NCL1"/>
</dbReference>
<dbReference type="GeneTree" id="ENSGT00940000153665"/>
<protein>
    <recommendedName>
        <fullName evidence="3">tRNA (cytosine(34)-C(5))-methyltransferase</fullName>
        <ecNumber evidence="3">2.1.1.203</ecNumber>
    </recommendedName>
    <alternativeName>
        <fullName evidence="12">NOL1/NOP2/Sun domain family member 2</fullName>
    </alternativeName>
    <alternativeName>
        <fullName evidence="13">mRNA cytosine C(5)-methyltransferase</fullName>
    </alternativeName>
    <alternativeName>
        <fullName evidence="11">tRNA cytosine C(5)-methyltransferase</fullName>
    </alternativeName>
</protein>
<comment type="similarity">
    <text evidence="19">Belongs to the class I-like SAM-binding methyltransferase superfamily. RsmB/NOP family.</text>
</comment>
<comment type="catalytic activity">
    <reaction evidence="17">
        <text>cytidine(48) in tRNA + S-adenosyl-L-methionine = 5-methylcytidine(48) in tRNA + S-adenosyl-L-homocysteine + H(+)</text>
        <dbReference type="Rhea" id="RHEA:42948"/>
        <dbReference type="Rhea" id="RHEA-COMP:10293"/>
        <dbReference type="Rhea" id="RHEA-COMP:10297"/>
        <dbReference type="ChEBI" id="CHEBI:15378"/>
        <dbReference type="ChEBI" id="CHEBI:57856"/>
        <dbReference type="ChEBI" id="CHEBI:59789"/>
        <dbReference type="ChEBI" id="CHEBI:74483"/>
        <dbReference type="ChEBI" id="CHEBI:82748"/>
    </reaction>
    <physiologicalReaction direction="left-to-right" evidence="17">
        <dbReference type="Rhea" id="RHEA:42949"/>
    </physiologicalReaction>
</comment>
<evidence type="ECO:0000259" key="21">
    <source>
        <dbReference type="PROSITE" id="PS51686"/>
    </source>
</evidence>
<comment type="catalytic activity">
    <reaction evidence="18">
        <text>a cytidine in mRNA + S-adenosyl-L-methionine = a 5-methylcytidine in mRNA + S-adenosyl-L-homocysteine + H(+)</text>
        <dbReference type="Rhea" id="RHEA:61464"/>
        <dbReference type="Rhea" id="RHEA-COMP:15145"/>
        <dbReference type="Rhea" id="RHEA-COMP:15826"/>
        <dbReference type="ChEBI" id="CHEBI:15378"/>
        <dbReference type="ChEBI" id="CHEBI:57856"/>
        <dbReference type="ChEBI" id="CHEBI:59789"/>
        <dbReference type="ChEBI" id="CHEBI:74483"/>
        <dbReference type="ChEBI" id="CHEBI:82748"/>
    </reaction>
    <physiologicalReaction direction="left-to-right" evidence="18">
        <dbReference type="Rhea" id="RHEA:61465"/>
    </physiologicalReaction>
</comment>
<evidence type="ECO:0000256" key="9">
    <source>
        <dbReference type="ARBA" id="ARBA00022884"/>
    </source>
</evidence>
<feature type="binding site" evidence="19">
    <location>
        <position position="242"/>
    </location>
    <ligand>
        <name>S-adenosyl-L-methionine</name>
        <dbReference type="ChEBI" id="CHEBI:59789"/>
    </ligand>
</feature>
<dbReference type="Pfam" id="PF25378">
    <property type="entry name" value="PUA_NSUN2"/>
    <property type="match status" value="1"/>
</dbReference>
<keyword evidence="5 19" id="KW-0489">Methyltransferase</keyword>
<keyword evidence="4" id="KW-0820">tRNA-binding</keyword>
<keyword evidence="23" id="KW-1185">Reference proteome</keyword>
<evidence type="ECO:0000256" key="19">
    <source>
        <dbReference type="PROSITE-ProRule" id="PRU01023"/>
    </source>
</evidence>
<feature type="region of interest" description="Disordered" evidence="20">
    <location>
        <begin position="435"/>
        <end position="481"/>
    </location>
</feature>
<comment type="catalytic activity">
    <reaction evidence="16">
        <text>cytidine(34) in tRNA precursor + S-adenosyl-L-methionine = 5-methylcytidine(34) in tRNA precursor + S-adenosyl-L-homocysteine + H(+)</text>
        <dbReference type="Rhea" id="RHEA:42940"/>
        <dbReference type="Rhea" id="RHEA-COMP:10291"/>
        <dbReference type="Rhea" id="RHEA-COMP:10295"/>
        <dbReference type="ChEBI" id="CHEBI:15378"/>
        <dbReference type="ChEBI" id="CHEBI:57856"/>
        <dbReference type="ChEBI" id="CHEBI:59789"/>
        <dbReference type="ChEBI" id="CHEBI:74483"/>
        <dbReference type="ChEBI" id="CHEBI:82748"/>
        <dbReference type="EC" id="2.1.1.203"/>
    </reaction>
    <physiologicalReaction direction="left-to-right" evidence="16">
        <dbReference type="Rhea" id="RHEA:42941"/>
    </physiologicalReaction>
</comment>
<accession>A0A2K6C6J7</accession>
<proteinExistence type="inferred from homology"/>
<evidence type="ECO:0000256" key="14">
    <source>
        <dbReference type="ARBA" id="ARBA00048755"/>
    </source>
</evidence>
<dbReference type="PRINTS" id="PR02011">
    <property type="entry name" value="RCMTNCL1"/>
</dbReference>
<dbReference type="InterPro" id="IPR001678">
    <property type="entry name" value="MeTrfase_RsmB-F_NOP2_dom"/>
</dbReference>
<dbReference type="PANTHER" id="PTHR22808">
    <property type="entry name" value="NCL1 YEAST -RELATED NOL1/NOP2/FMU SUN DOMAIN-CONTAINING"/>
    <property type="match status" value="1"/>
</dbReference>
<dbReference type="AlphaFoldDB" id="A0A2K6C6J7"/>
<dbReference type="Pfam" id="PF25376">
    <property type="entry name" value="Pre-PUA_NSUN2"/>
    <property type="match status" value="1"/>
</dbReference>
<keyword evidence="10" id="KW-0539">Nucleus</keyword>
<sequence>MGRRSRGRRLQQQQRPEDAEDGAEGGGKRGEAGWEGGYPEIVKENKLFEHYYQELKIVPEGEWGQFMDALREPLPATLRITGYKSHAKEILHCLKNKYFKELEDLEVDGQKVEVPQPLSWYPEELAWHTNLSRKILRKSPQLEKFHQFLVSETESGNISRQEAVSMIPPLLLNVRPHHKILDMCAAPGSKTTQLIEMLHADMNVPFPEGFVIANDVDNKRCYLLVHQAKRLSSPCIMVVNHDASSIPRLQIDVDGRKEILFYDRILCDVPCSGDGTMRKNIDVWKKWTTLNSLQLHGLQLRIATRGAEQLAEGGRMVYSTCSLNPIEDEAVIASLLEKSEGALELADVSDELPGLKWMPGITQWKVMTKDGQWFTDWDTVPHSRHTQIRPTMFPPKDPEKLQAMHLERCLRILPHHQNTGGFFVAVLVKKSSMPWNKRQPKLQGKSAETRESTQLSPAGPAEGKPADPSKLESPSFTGTGDTEIAHAAEDLENNGNKKDGVCGTVYQMLKSLCVNNTVSVCRKFYALAPSFPRMNLLTRTTEGKKRQLYMVSKELRNVLLNNSEKMKVINTGIKVWCRNNSGEEFDCAFRLAQEGIYTLYPFINSRIITVSMEDVKILLTQENPFFRKLSSETYSQAKDLAKGSVVLKYEPDSANPDALQCPIVLCGWRGKASIRTFVPKNERLHYLRMMGLEVLGEKKKEGVILTNESAASTGQPENEVPEEQRAGEPNSPDAEEANSPDVTAACDPAGVPPPR</sequence>
<dbReference type="InterPro" id="IPR029063">
    <property type="entry name" value="SAM-dependent_MTases_sf"/>
</dbReference>
<feature type="active site" description="Nucleophile" evidence="19">
    <location>
        <position position="321"/>
    </location>
</feature>
<feature type="binding site" evidence="19">
    <location>
        <position position="268"/>
    </location>
    <ligand>
        <name>S-adenosyl-L-methionine</name>
        <dbReference type="ChEBI" id="CHEBI:59789"/>
    </ligand>
</feature>
<evidence type="ECO:0000256" key="20">
    <source>
        <dbReference type="SAM" id="MobiDB-lite"/>
    </source>
</evidence>
<evidence type="ECO:0000256" key="11">
    <source>
        <dbReference type="ARBA" id="ARBA00032179"/>
    </source>
</evidence>
<dbReference type="Pfam" id="PF01189">
    <property type="entry name" value="Methyltr_RsmB-F"/>
    <property type="match status" value="1"/>
</dbReference>
<evidence type="ECO:0000313" key="22">
    <source>
        <dbReference type="Ensembl" id="ENSMNEP00000019288.1"/>
    </source>
</evidence>
<feature type="region of interest" description="Disordered" evidence="20">
    <location>
        <begin position="1"/>
        <end position="36"/>
    </location>
</feature>
<dbReference type="EC" id="2.1.1.203" evidence="3"/>
<dbReference type="PROSITE" id="PS51686">
    <property type="entry name" value="SAM_MT_RSMB_NOP"/>
    <property type="match status" value="1"/>
</dbReference>
<feature type="binding site" evidence="19">
    <location>
        <position position="215"/>
    </location>
    <ligand>
        <name>S-adenosyl-L-methionine</name>
        <dbReference type="ChEBI" id="CHEBI:59789"/>
    </ligand>
</feature>
<evidence type="ECO:0000256" key="18">
    <source>
        <dbReference type="ARBA" id="ARBA00049365"/>
    </source>
</evidence>
<comment type="catalytic activity">
    <reaction evidence="14">
        <text>cytidine(49) in tRNA + S-adenosyl-L-methionine = 5-methylcytidine(49) in tRNA + S-adenosyl-L-homocysteine + H(+)</text>
        <dbReference type="Rhea" id="RHEA:42952"/>
        <dbReference type="Rhea" id="RHEA-COMP:10294"/>
        <dbReference type="Rhea" id="RHEA-COMP:10385"/>
        <dbReference type="ChEBI" id="CHEBI:15378"/>
        <dbReference type="ChEBI" id="CHEBI:57856"/>
        <dbReference type="ChEBI" id="CHEBI:59789"/>
        <dbReference type="ChEBI" id="CHEBI:74483"/>
        <dbReference type="ChEBI" id="CHEBI:82748"/>
    </reaction>
    <physiologicalReaction direction="left-to-right" evidence="14">
        <dbReference type="Rhea" id="RHEA:42953"/>
    </physiologicalReaction>
</comment>
<dbReference type="PRINTS" id="PR02008">
    <property type="entry name" value="RCMTFAMILY"/>
</dbReference>
<organism evidence="22 23">
    <name type="scientific">Macaca nemestrina</name>
    <name type="common">Pig-tailed macaque</name>
    <dbReference type="NCBI Taxonomy" id="9545"/>
    <lineage>
        <taxon>Eukaryota</taxon>
        <taxon>Metazoa</taxon>
        <taxon>Chordata</taxon>
        <taxon>Craniata</taxon>
        <taxon>Vertebrata</taxon>
        <taxon>Euteleostomi</taxon>
        <taxon>Mammalia</taxon>
        <taxon>Eutheria</taxon>
        <taxon>Euarchontoglires</taxon>
        <taxon>Primates</taxon>
        <taxon>Haplorrhini</taxon>
        <taxon>Catarrhini</taxon>
        <taxon>Cercopithecidae</taxon>
        <taxon>Cercopithecinae</taxon>
        <taxon>Macaca</taxon>
    </lineage>
</organism>
<name>A0A2K6C6J7_MACNE</name>
<dbReference type="InterPro" id="IPR023267">
    <property type="entry name" value="RCMT"/>
</dbReference>
<dbReference type="PANTHER" id="PTHR22808:SF20">
    <property type="entry name" value="RNA CYTOSINE C(5)-METHYLTRANSFERASE NSUN2"/>
    <property type="match status" value="1"/>
</dbReference>
<dbReference type="Proteomes" id="UP000233120">
    <property type="component" value="Unassembled WGS sequence"/>
</dbReference>
<dbReference type="Gene3D" id="3.40.50.150">
    <property type="entry name" value="Vaccinia Virus protein VP39"/>
    <property type="match status" value="1"/>
</dbReference>
<evidence type="ECO:0000256" key="13">
    <source>
        <dbReference type="ARBA" id="ARBA00032819"/>
    </source>
</evidence>
<dbReference type="SUPFAM" id="SSF53335">
    <property type="entry name" value="S-adenosyl-L-methionine-dependent methyltransferases"/>
    <property type="match status" value="1"/>
</dbReference>
<dbReference type="GO" id="GO:0030488">
    <property type="term" value="P:tRNA methylation"/>
    <property type="evidence" value="ECO:0007669"/>
    <property type="project" value="TreeGrafter"/>
</dbReference>
<dbReference type="Ensembl" id="ENSMNET00000043528.1">
    <property type="protein sequence ID" value="ENSMNEP00000019288.1"/>
    <property type="gene ID" value="ENSMNEG00000033485.1"/>
</dbReference>
<keyword evidence="6 19" id="KW-0808">Transferase</keyword>
<evidence type="ECO:0000256" key="3">
    <source>
        <dbReference type="ARBA" id="ARBA00012629"/>
    </source>
</evidence>
<keyword evidence="8" id="KW-0819">tRNA processing</keyword>
<evidence type="ECO:0000256" key="10">
    <source>
        <dbReference type="ARBA" id="ARBA00023242"/>
    </source>
</evidence>
<evidence type="ECO:0000256" key="12">
    <source>
        <dbReference type="ARBA" id="ARBA00032770"/>
    </source>
</evidence>
<evidence type="ECO:0000256" key="7">
    <source>
        <dbReference type="ARBA" id="ARBA00022691"/>
    </source>
</evidence>
<gene>
    <name evidence="22" type="primary">NSUN2</name>
</gene>
<evidence type="ECO:0000256" key="4">
    <source>
        <dbReference type="ARBA" id="ARBA00022555"/>
    </source>
</evidence>
<evidence type="ECO:0000256" key="6">
    <source>
        <dbReference type="ARBA" id="ARBA00022679"/>
    </source>
</evidence>
<evidence type="ECO:0000313" key="23">
    <source>
        <dbReference type="Proteomes" id="UP000233120"/>
    </source>
</evidence>
<dbReference type="InterPro" id="IPR049560">
    <property type="entry name" value="MeTrfase_RsmB-F_NOP2_cat"/>
</dbReference>
<evidence type="ECO:0000256" key="2">
    <source>
        <dbReference type="ARBA" id="ARBA00004550"/>
    </source>
</evidence>
<evidence type="ECO:0000256" key="15">
    <source>
        <dbReference type="ARBA" id="ARBA00048936"/>
    </source>
</evidence>
<feature type="domain" description="SAM-dependent MTase RsmB/NOP-type" evidence="21">
    <location>
        <begin position="66"/>
        <end position="430"/>
    </location>
</feature>
<dbReference type="GO" id="GO:0016428">
    <property type="term" value="F:tRNA (cytidine-5-)-methyltransferase activity"/>
    <property type="evidence" value="ECO:0007669"/>
    <property type="project" value="InterPro"/>
</dbReference>
<dbReference type="GO" id="GO:0000049">
    <property type="term" value="F:tRNA binding"/>
    <property type="evidence" value="ECO:0007669"/>
    <property type="project" value="UniProtKB-KW"/>
</dbReference>
<evidence type="ECO:0000256" key="17">
    <source>
        <dbReference type="ARBA" id="ARBA00049323"/>
    </source>
</evidence>
<dbReference type="GO" id="GO:0005576">
    <property type="term" value="C:extracellular region"/>
    <property type="evidence" value="ECO:0007669"/>
    <property type="project" value="UniProtKB-SubCell"/>
</dbReference>
<reference evidence="22" key="2">
    <citation type="submission" date="2025-09" db="UniProtKB">
        <authorList>
            <consortium name="Ensembl"/>
        </authorList>
    </citation>
    <scope>IDENTIFICATION</scope>
</reference>
<reference evidence="22" key="1">
    <citation type="submission" date="2025-08" db="UniProtKB">
        <authorList>
            <consortium name="Ensembl"/>
        </authorList>
    </citation>
    <scope>IDENTIFICATION</scope>
</reference>
<evidence type="ECO:0000256" key="8">
    <source>
        <dbReference type="ARBA" id="ARBA00022694"/>
    </source>
</evidence>
<feature type="region of interest" description="Disordered" evidence="20">
    <location>
        <begin position="706"/>
        <end position="755"/>
    </location>
</feature>
<comment type="subcellular location">
    <subcellularLocation>
        <location evidence="1">Nucleus</location>
    </subcellularLocation>
    <subcellularLocation>
        <location evidence="2">Secreted</location>
        <location evidence="2">Extracellular exosome</location>
    </subcellularLocation>
</comment>